<accession>A0A8B6M0F5</accession>
<feature type="region of interest" description="Disordered" evidence="1">
    <location>
        <begin position="31"/>
        <end position="50"/>
    </location>
</feature>
<evidence type="ECO:0000259" key="2">
    <source>
        <dbReference type="Pfam" id="PF13480"/>
    </source>
</evidence>
<proteinExistence type="predicted"/>
<dbReference type="SUPFAM" id="SSF55729">
    <property type="entry name" value="Acyl-CoA N-acyltransferases (Nat)"/>
    <property type="match status" value="1"/>
</dbReference>
<dbReference type="AlphaFoldDB" id="A0A8B6M0F5"/>
<gene>
    <name evidence="3" type="ORF">MPC4_10174</name>
</gene>
<dbReference type="InterPro" id="IPR016181">
    <property type="entry name" value="Acyl_CoA_acyltransferase"/>
</dbReference>
<keyword evidence="4" id="KW-1185">Reference proteome</keyword>
<dbReference type="Proteomes" id="UP000485880">
    <property type="component" value="Unassembled WGS sequence"/>
</dbReference>
<dbReference type="EMBL" id="CABFMQ020000001">
    <property type="protein sequence ID" value="VTZ48224.1"/>
    <property type="molecule type" value="Genomic_DNA"/>
</dbReference>
<sequence>MENQNGVDQTRPRSIDAKRIRGTIMQSMDHKPAAFDPQGEMPDDMTSGRGNRLRGEIITIEDLDAFKALRRAWEELAAAAQDYSQCATYGFCEVAAARALAKSTPINIAMVYDDGGLLAIWPLAIHRKGLLRIAKGLTCGSGEEYGGPLVRGRADKEAVTAAVSAAMKAHADILEIVLVEEGSVLQEALDAAPQSWMLPLLPHRLGSLPGYAIRLRGIPRWEDFLATLPRSLRENLRRDLKRLNASGRTEIGWCTTVDDAEAVLTWLFANKRQWSQSRGLNTPYLEDDRLKDFFVALAGHTDLSSIPLVAFVKVNGVPVAASVNLVGKSCVEGFFTTYDDAFRLYSVGTLLVEFLVKWSHANDLDFDFRPLEGSYKARWANSETRHKTRIIFLSPRGRLAEFSLLAGHMSRLAAKVRKIIISGFAKVKARVA</sequence>
<name>A0A8B6M0F5_METTU</name>
<evidence type="ECO:0000256" key="1">
    <source>
        <dbReference type="SAM" id="MobiDB-lite"/>
    </source>
</evidence>
<reference evidence="3 4" key="1">
    <citation type="submission" date="2019-05" db="EMBL/GenBank/DDBJ databases">
        <authorList>
            <person name="Farhan Ul Haque M."/>
        </authorList>
    </citation>
    <scope>NUCLEOTIDE SEQUENCE [LARGE SCALE GENOMIC DNA]</scope>
    <source>
        <strain evidence="3">2</strain>
    </source>
</reference>
<organism evidence="3 4">
    <name type="scientific">Methylocella tundrae</name>
    <dbReference type="NCBI Taxonomy" id="227605"/>
    <lineage>
        <taxon>Bacteria</taxon>
        <taxon>Pseudomonadati</taxon>
        <taxon>Pseudomonadota</taxon>
        <taxon>Alphaproteobacteria</taxon>
        <taxon>Hyphomicrobiales</taxon>
        <taxon>Beijerinckiaceae</taxon>
        <taxon>Methylocella</taxon>
    </lineage>
</organism>
<dbReference type="InterPro" id="IPR038740">
    <property type="entry name" value="BioF2-like_GNAT_dom"/>
</dbReference>
<evidence type="ECO:0000313" key="3">
    <source>
        <dbReference type="EMBL" id="VTZ48224.1"/>
    </source>
</evidence>
<feature type="domain" description="BioF2-like acetyltransferase" evidence="2">
    <location>
        <begin position="230"/>
        <end position="369"/>
    </location>
</feature>
<dbReference type="Pfam" id="PF13480">
    <property type="entry name" value="Acetyltransf_6"/>
    <property type="match status" value="1"/>
</dbReference>
<comment type="caution">
    <text evidence="3">The sequence shown here is derived from an EMBL/GenBank/DDBJ whole genome shotgun (WGS) entry which is preliminary data.</text>
</comment>
<keyword evidence="3" id="KW-0808">Transferase</keyword>
<dbReference type="GO" id="GO:0016740">
    <property type="term" value="F:transferase activity"/>
    <property type="evidence" value="ECO:0007669"/>
    <property type="project" value="UniProtKB-KW"/>
</dbReference>
<evidence type="ECO:0000313" key="4">
    <source>
        <dbReference type="Proteomes" id="UP000485880"/>
    </source>
</evidence>
<protein>
    <submittedName>
        <fullName evidence="3">Acetyltransferase involved in cellulose biosynthesis, CelD/BcsL family</fullName>
    </submittedName>
</protein>